<evidence type="ECO:0000313" key="4">
    <source>
        <dbReference type="Proteomes" id="UP000238288"/>
    </source>
</evidence>
<dbReference type="Proteomes" id="UP000238288">
    <property type="component" value="Chromosome PCAR9b"/>
</dbReference>
<dbReference type="Proteomes" id="UP000615003">
    <property type="component" value="Unassembled WGS sequence"/>
</dbReference>
<evidence type="ECO:0000313" key="2">
    <source>
        <dbReference type="EMBL" id="MBE0384796.1"/>
    </source>
</evidence>
<sequence>MSYRKVLLCLSCLFLSNVLFAKTATPSNKSRFIPLLKTKLGDYKVVSASSSLCVDSQLSLINPVYPDAGFKLGSQIVFESLHNGTRTTKKPDFCFVTSSFKYKSDGVDNSLRMSRCVDPVNEKTIRQSIEFVSPTTVKYTLNDPQVQCTFEKQAD</sequence>
<reference evidence="2 5" key="1">
    <citation type="submission" date="2015-06" db="EMBL/GenBank/DDBJ databases">
        <title>Genome sequence of Pseudoalteromonas carrageenovora.</title>
        <authorList>
            <person name="Xie B.-B."/>
            <person name="Rong J.-C."/>
            <person name="Qin Q.-L."/>
            <person name="Zhang Y.-Z."/>
        </authorList>
    </citation>
    <scope>NUCLEOTIDE SEQUENCE [LARGE SCALE GENOMIC DNA]</scope>
    <source>
        <strain evidence="2 5">IAM 12662</strain>
    </source>
</reference>
<organism evidence="3 4">
    <name type="scientific">Pseudoalteromonas carrageenovora IAM 12662</name>
    <dbReference type="NCBI Taxonomy" id="1314868"/>
    <lineage>
        <taxon>Bacteria</taxon>
        <taxon>Pseudomonadati</taxon>
        <taxon>Pseudomonadota</taxon>
        <taxon>Gammaproteobacteria</taxon>
        <taxon>Alteromonadales</taxon>
        <taxon>Pseudoalteromonadaceae</taxon>
        <taxon>Pseudoalteromonas</taxon>
    </lineage>
</organism>
<keyword evidence="1" id="KW-0732">Signal</keyword>
<dbReference type="AlphaFoldDB" id="A0A2K4XFS3"/>
<feature type="chain" id="PRO_5014343278" evidence="1">
    <location>
        <begin position="22"/>
        <end position="155"/>
    </location>
</feature>
<dbReference type="RefSeq" id="WP_104644146.1">
    <property type="nucleotide sequence ID" value="NZ_AQGW01000025.1"/>
</dbReference>
<gene>
    <name evidence="3" type="ORF">PCAR9_B0709</name>
    <name evidence="2" type="ORF">PCARR_b0832</name>
</gene>
<reference evidence="3 4" key="2">
    <citation type="submission" date="2017-11" db="EMBL/GenBank/DDBJ databases">
        <authorList>
            <person name="Han C.G."/>
        </authorList>
    </citation>
    <scope>NUCLEOTIDE SEQUENCE [LARGE SCALE GENOMIC DNA]</scope>
    <source>
        <strain evidence="4">ATCC 43555</strain>
        <strain evidence="3">ATCC43555</strain>
    </source>
</reference>
<proteinExistence type="predicted"/>
<dbReference type="EMBL" id="LT965929">
    <property type="protein sequence ID" value="SOU43176.1"/>
    <property type="molecule type" value="Genomic_DNA"/>
</dbReference>
<dbReference type="OrthoDB" id="6290645at2"/>
<protein>
    <submittedName>
        <fullName evidence="3">Uncharacterized protein</fullName>
    </submittedName>
</protein>
<name>A0A2K4XFS3_PSEVC</name>
<evidence type="ECO:0000313" key="5">
    <source>
        <dbReference type="Proteomes" id="UP000615003"/>
    </source>
</evidence>
<accession>A0A2K4XFS3</accession>
<evidence type="ECO:0000256" key="1">
    <source>
        <dbReference type="SAM" id="SignalP"/>
    </source>
</evidence>
<keyword evidence="5" id="KW-1185">Reference proteome</keyword>
<dbReference type="EMBL" id="AQGW01000025">
    <property type="protein sequence ID" value="MBE0384796.1"/>
    <property type="molecule type" value="Genomic_DNA"/>
</dbReference>
<dbReference type="GeneID" id="93665872"/>
<evidence type="ECO:0000313" key="3">
    <source>
        <dbReference type="EMBL" id="SOU43176.1"/>
    </source>
</evidence>
<feature type="signal peptide" evidence="1">
    <location>
        <begin position="1"/>
        <end position="21"/>
    </location>
</feature>